<proteinExistence type="predicted"/>
<gene>
    <name evidence="3" type="ORF">FHS41_007567</name>
</gene>
<feature type="region of interest" description="Disordered" evidence="1">
    <location>
        <begin position="51"/>
        <end position="70"/>
    </location>
</feature>
<keyword evidence="2" id="KW-1133">Transmembrane helix</keyword>
<evidence type="ECO:0008006" key="5">
    <source>
        <dbReference type="Google" id="ProtNLM"/>
    </source>
</evidence>
<evidence type="ECO:0000256" key="1">
    <source>
        <dbReference type="SAM" id="MobiDB-lite"/>
    </source>
</evidence>
<evidence type="ECO:0000256" key="2">
    <source>
        <dbReference type="SAM" id="Phobius"/>
    </source>
</evidence>
<dbReference type="Proteomes" id="UP000572907">
    <property type="component" value="Unassembled WGS sequence"/>
</dbReference>
<keyword evidence="2" id="KW-0812">Transmembrane</keyword>
<name>A0A7W4ZYP0_9ACTN</name>
<dbReference type="AlphaFoldDB" id="A0A7W4ZYP0"/>
<feature type="compositionally biased region" description="Low complexity" evidence="1">
    <location>
        <begin position="51"/>
        <end position="64"/>
    </location>
</feature>
<protein>
    <recommendedName>
        <fullName evidence="5">MFS transporter</fullName>
    </recommendedName>
</protein>
<evidence type="ECO:0000313" key="3">
    <source>
        <dbReference type="EMBL" id="MBB3081013.1"/>
    </source>
</evidence>
<feature type="transmembrane region" description="Helical" evidence="2">
    <location>
        <begin position="20"/>
        <end position="44"/>
    </location>
</feature>
<organism evidence="3 4">
    <name type="scientific">Streptomyces violarus</name>
    <dbReference type="NCBI Taxonomy" id="67380"/>
    <lineage>
        <taxon>Bacteria</taxon>
        <taxon>Bacillati</taxon>
        <taxon>Actinomycetota</taxon>
        <taxon>Actinomycetes</taxon>
        <taxon>Kitasatosporales</taxon>
        <taxon>Streptomycetaceae</taxon>
        <taxon>Streptomyces</taxon>
    </lineage>
</organism>
<dbReference type="RefSeq" id="WP_184599257.1">
    <property type="nucleotide sequence ID" value="NZ_BMUP01000010.1"/>
</dbReference>
<accession>A0A7W4ZYP0</accession>
<sequence length="70" mass="6922">MSHPVAHHAKTGSPAPPRSNAVVGVLALAGIVVSLMQTLVIPIVRRQAAAAPAGPAEAPAEPAEISGARS</sequence>
<keyword evidence="2" id="KW-0472">Membrane</keyword>
<reference evidence="3 4" key="1">
    <citation type="submission" date="2020-08" db="EMBL/GenBank/DDBJ databases">
        <title>Genomic Encyclopedia of Type Strains, Phase III (KMG-III): the genomes of soil and plant-associated and newly described type strains.</title>
        <authorList>
            <person name="Whitman W."/>
        </authorList>
    </citation>
    <scope>NUCLEOTIDE SEQUENCE [LARGE SCALE GENOMIC DNA]</scope>
    <source>
        <strain evidence="3 4">CECT 3237</strain>
    </source>
</reference>
<dbReference type="EMBL" id="JACHXE010000011">
    <property type="protein sequence ID" value="MBB3081013.1"/>
    <property type="molecule type" value="Genomic_DNA"/>
</dbReference>
<keyword evidence="4" id="KW-1185">Reference proteome</keyword>
<evidence type="ECO:0000313" key="4">
    <source>
        <dbReference type="Proteomes" id="UP000572907"/>
    </source>
</evidence>
<comment type="caution">
    <text evidence="3">The sequence shown here is derived from an EMBL/GenBank/DDBJ whole genome shotgun (WGS) entry which is preliminary data.</text>
</comment>